<dbReference type="EMBL" id="MF495680">
    <property type="protein sequence ID" value="ASU10133.1"/>
    <property type="molecule type" value="Genomic_DNA"/>
</dbReference>
<protein>
    <submittedName>
        <fullName evidence="2">Uncharacterized protein</fullName>
    </submittedName>
</protein>
<reference evidence="2" key="1">
    <citation type="submission" date="2017-07" db="EMBL/GenBank/DDBJ databases">
        <authorList>
            <person name="Sun Z.S."/>
            <person name="Albrecht U."/>
            <person name="Echele G."/>
            <person name="Lee C.C."/>
        </authorList>
    </citation>
    <scope>NUCLEOTIDE SEQUENCE</scope>
    <source>
        <strain evidence="2">172</strain>
    </source>
</reference>
<name>A0A223LY29_AERVE</name>
<dbReference type="AlphaFoldDB" id="A0A223LY29"/>
<feature type="region of interest" description="Disordered" evidence="1">
    <location>
        <begin position="54"/>
        <end position="74"/>
    </location>
</feature>
<evidence type="ECO:0000313" key="2">
    <source>
        <dbReference type="EMBL" id="ASU10133.1"/>
    </source>
</evidence>
<proteinExistence type="predicted"/>
<organism evidence="2">
    <name type="scientific">Aeromonas veronii</name>
    <dbReference type="NCBI Taxonomy" id="654"/>
    <lineage>
        <taxon>Bacteria</taxon>
        <taxon>Pseudomonadati</taxon>
        <taxon>Pseudomonadota</taxon>
        <taxon>Gammaproteobacteria</taxon>
        <taxon>Aeromonadales</taxon>
        <taxon>Aeromonadaceae</taxon>
        <taxon>Aeromonas</taxon>
    </lineage>
</organism>
<sequence>MHHGLADIRDPDRVTVLHHSSYPCSSAPRHHGESRCCREALPWHIATDLSARTQPHHRFPSYRPLTAQAESGWP</sequence>
<accession>A0A223LY29</accession>
<evidence type="ECO:0000256" key="1">
    <source>
        <dbReference type="SAM" id="MobiDB-lite"/>
    </source>
</evidence>